<evidence type="ECO:0000313" key="2">
    <source>
        <dbReference type="Proteomes" id="UP000568022"/>
    </source>
</evidence>
<protein>
    <recommendedName>
        <fullName evidence="3">HEPN domain-containing protein</fullName>
    </recommendedName>
</protein>
<dbReference type="Proteomes" id="UP000568022">
    <property type="component" value="Unassembled WGS sequence"/>
</dbReference>
<sequence length="132" mass="14544">MGDLIRSYAGLRDSAAGQDDSAARLLQFYSVECGLKAAILGKNGTNAHSTADLPPQLRTHDLRALAKALNLSAETIGQLAGCRRRHDERSRVEQHQLHEAWRYGAALHGDDEKAADAALSSLSEWCRREHKR</sequence>
<name>A0A7W8F7U8_9ACTN</name>
<reference evidence="1 2" key="1">
    <citation type="submission" date="2020-08" db="EMBL/GenBank/DDBJ databases">
        <title>Genomic Encyclopedia of Type Strains, Phase III (KMG-III): the genomes of soil and plant-associated and newly described type strains.</title>
        <authorList>
            <person name="Whitman W."/>
        </authorList>
    </citation>
    <scope>NUCLEOTIDE SEQUENCE [LARGE SCALE GENOMIC DNA]</scope>
    <source>
        <strain evidence="1 2">CECT 3226</strain>
    </source>
</reference>
<evidence type="ECO:0008006" key="3">
    <source>
        <dbReference type="Google" id="ProtNLM"/>
    </source>
</evidence>
<evidence type="ECO:0000313" key="1">
    <source>
        <dbReference type="EMBL" id="MBB5124445.1"/>
    </source>
</evidence>
<dbReference type="EMBL" id="JACHJE010000002">
    <property type="protein sequence ID" value="MBB5124445.1"/>
    <property type="molecule type" value="Genomic_DNA"/>
</dbReference>
<dbReference type="AlphaFoldDB" id="A0A7W8F7U8"/>
<organism evidence="1 2">
    <name type="scientific">Streptomyces griseoloalbus</name>
    <dbReference type="NCBI Taxonomy" id="67303"/>
    <lineage>
        <taxon>Bacteria</taxon>
        <taxon>Bacillati</taxon>
        <taxon>Actinomycetota</taxon>
        <taxon>Actinomycetes</taxon>
        <taxon>Kitasatosporales</taxon>
        <taxon>Streptomycetaceae</taxon>
        <taxon>Streptomyces</taxon>
    </lineage>
</organism>
<comment type="caution">
    <text evidence="1">The sequence shown here is derived from an EMBL/GenBank/DDBJ whole genome shotgun (WGS) entry which is preliminary data.</text>
</comment>
<proteinExistence type="predicted"/>
<gene>
    <name evidence="1" type="ORF">FHS32_001173</name>
</gene>
<accession>A0A7W8F7U8</accession>
<keyword evidence="2" id="KW-1185">Reference proteome</keyword>